<keyword evidence="4" id="KW-0812">Transmembrane</keyword>
<dbReference type="PANTHER" id="PTHR43023:SF3">
    <property type="entry name" value="PROTEIN TRIGALACTOSYLDIACYLGLYCEROL 3, CHLOROPLASTIC"/>
    <property type="match status" value="1"/>
</dbReference>
<keyword evidence="3" id="KW-0067">ATP-binding</keyword>
<dbReference type="InterPro" id="IPR030802">
    <property type="entry name" value="Permease_MalE"/>
</dbReference>
<sequence length="507" mass="55972">MSPKKAAPSDSRLVLENLRIATPEGRVLLENGNFTMAAGELLLLIGPSGGGKSTIVNVLSGLLGSEGAAWQIRGSLTLNEKYYDLADDVCDAGGLVFQDNALFDDLTAAQNLAIVMDHAGSPTPELARLIESLLRDVDPNQSVASLSGGQRQRVAIARTVLARRPILLFDEPNSGLDPHAAQRLAELIKELCIKMGTPAMIVAHHYDDLLEMADRVLILDPVQRTLHQTPPERETIAARLNAIGAVAEERAQDEIPGVPSRAWEKRLRERPPILWFFHYLWEYFWVLTASPLTIAYVLGGAAIVSFVTMWFGFNYDMLGDYMRSFVHDDALLGVGFIIMTIAVPLIGCILIVARNNAIITADIGNRLYSAQFRAMHNLHIPGRKYLNTAIVLNMVVGSLLLILLSSGVATWFALQTWRLIFPGQPFELWREHFFRLFVMRPDIFWENAGWVVLKTVISTFLASLVAIHSGMGRKNSVIDINNAIARSIVYGTSVTLLVHASIAVLQF</sequence>
<evidence type="ECO:0000313" key="6">
    <source>
        <dbReference type="EMBL" id="SDB49906.1"/>
    </source>
</evidence>
<keyword evidence="2" id="KW-0547">Nucleotide-binding</keyword>
<dbReference type="CDD" id="cd03225">
    <property type="entry name" value="ABC_cobalt_CbiO_domain1"/>
    <property type="match status" value="1"/>
</dbReference>
<dbReference type="Pfam" id="PF00005">
    <property type="entry name" value="ABC_tran"/>
    <property type="match status" value="1"/>
</dbReference>
<evidence type="ECO:0000256" key="1">
    <source>
        <dbReference type="ARBA" id="ARBA00022448"/>
    </source>
</evidence>
<name>A0A1G6DXN1_9BACT</name>
<dbReference type="InterPro" id="IPR027417">
    <property type="entry name" value="P-loop_NTPase"/>
</dbReference>
<dbReference type="GO" id="GO:0005524">
    <property type="term" value="F:ATP binding"/>
    <property type="evidence" value="ECO:0007669"/>
    <property type="project" value="UniProtKB-KW"/>
</dbReference>
<dbReference type="OrthoDB" id="9809450at2"/>
<reference evidence="6 7" key="1">
    <citation type="submission" date="2016-10" db="EMBL/GenBank/DDBJ databases">
        <authorList>
            <person name="de Groot N.N."/>
        </authorList>
    </citation>
    <scope>NUCLEOTIDE SEQUENCE [LARGE SCALE GENOMIC DNA]</scope>
    <source>
        <strain evidence="6 7">ASO4-2</strain>
    </source>
</reference>
<dbReference type="InterPro" id="IPR003439">
    <property type="entry name" value="ABC_transporter-like_ATP-bd"/>
</dbReference>
<dbReference type="PROSITE" id="PS50893">
    <property type="entry name" value="ABC_TRANSPORTER_2"/>
    <property type="match status" value="1"/>
</dbReference>
<evidence type="ECO:0000256" key="4">
    <source>
        <dbReference type="SAM" id="Phobius"/>
    </source>
</evidence>
<dbReference type="Pfam" id="PF02405">
    <property type="entry name" value="MlaE"/>
    <property type="match status" value="1"/>
</dbReference>
<organism evidence="6 7">
    <name type="scientific">Desulfonatronum thiosulfatophilum</name>
    <dbReference type="NCBI Taxonomy" id="617002"/>
    <lineage>
        <taxon>Bacteria</taxon>
        <taxon>Pseudomonadati</taxon>
        <taxon>Thermodesulfobacteriota</taxon>
        <taxon>Desulfovibrionia</taxon>
        <taxon>Desulfovibrionales</taxon>
        <taxon>Desulfonatronaceae</taxon>
        <taxon>Desulfonatronum</taxon>
    </lineage>
</organism>
<dbReference type="PROSITE" id="PS00211">
    <property type="entry name" value="ABC_TRANSPORTER_1"/>
    <property type="match status" value="1"/>
</dbReference>
<dbReference type="Proteomes" id="UP000198771">
    <property type="component" value="Unassembled WGS sequence"/>
</dbReference>
<dbReference type="Gene3D" id="3.40.50.300">
    <property type="entry name" value="P-loop containing nucleotide triphosphate hydrolases"/>
    <property type="match status" value="1"/>
</dbReference>
<proteinExistence type="predicted"/>
<dbReference type="PANTHER" id="PTHR43023">
    <property type="entry name" value="PROTEIN TRIGALACTOSYLDIACYLGLYCEROL 3, CHLOROPLASTIC"/>
    <property type="match status" value="1"/>
</dbReference>
<feature type="transmembrane region" description="Helical" evidence="4">
    <location>
        <begin position="390"/>
        <end position="414"/>
    </location>
</feature>
<dbReference type="GO" id="GO:0055085">
    <property type="term" value="P:transmembrane transport"/>
    <property type="evidence" value="ECO:0007669"/>
    <property type="project" value="InterPro"/>
</dbReference>
<keyword evidence="6" id="KW-0449">Lipoprotein</keyword>
<keyword evidence="1" id="KW-0813">Transport</keyword>
<dbReference type="SMART" id="SM00382">
    <property type="entry name" value="AAA"/>
    <property type="match status" value="1"/>
</dbReference>
<dbReference type="SUPFAM" id="SSF52540">
    <property type="entry name" value="P-loop containing nucleoside triphosphate hydrolases"/>
    <property type="match status" value="1"/>
</dbReference>
<dbReference type="EMBL" id="FMXO01000014">
    <property type="protein sequence ID" value="SDB49906.1"/>
    <property type="molecule type" value="Genomic_DNA"/>
</dbReference>
<dbReference type="GO" id="GO:0016887">
    <property type="term" value="F:ATP hydrolysis activity"/>
    <property type="evidence" value="ECO:0007669"/>
    <property type="project" value="InterPro"/>
</dbReference>
<dbReference type="RefSeq" id="WP_092122142.1">
    <property type="nucleotide sequence ID" value="NZ_FMXO01000014.1"/>
</dbReference>
<feature type="domain" description="ABC transporter" evidence="5">
    <location>
        <begin position="13"/>
        <end position="246"/>
    </location>
</feature>
<feature type="transmembrane region" description="Helical" evidence="4">
    <location>
        <begin position="331"/>
        <end position="353"/>
    </location>
</feature>
<dbReference type="InterPro" id="IPR015856">
    <property type="entry name" value="ABC_transpr_CbiO/EcfA_su"/>
</dbReference>
<evidence type="ECO:0000256" key="3">
    <source>
        <dbReference type="ARBA" id="ARBA00022840"/>
    </source>
</evidence>
<keyword evidence="4" id="KW-0472">Membrane</keyword>
<dbReference type="AlphaFoldDB" id="A0A1G6DXN1"/>
<gene>
    <name evidence="6" type="ORF">SAMN05660653_02455</name>
</gene>
<accession>A0A1G6DXN1</accession>
<dbReference type="STRING" id="617002.SAMN05660653_02455"/>
<dbReference type="GO" id="GO:0043190">
    <property type="term" value="C:ATP-binding cassette (ABC) transporter complex"/>
    <property type="evidence" value="ECO:0007669"/>
    <property type="project" value="InterPro"/>
</dbReference>
<evidence type="ECO:0000313" key="7">
    <source>
        <dbReference type="Proteomes" id="UP000198771"/>
    </source>
</evidence>
<keyword evidence="4" id="KW-1133">Transmembrane helix</keyword>
<dbReference type="InterPro" id="IPR003593">
    <property type="entry name" value="AAA+_ATPase"/>
</dbReference>
<keyword evidence="7" id="KW-1185">Reference proteome</keyword>
<feature type="transmembrane region" description="Helical" evidence="4">
    <location>
        <begin position="488"/>
        <end position="505"/>
    </location>
</feature>
<protein>
    <submittedName>
        <fullName evidence="6">ABC-type lipoprotein export system, ATPase component</fullName>
    </submittedName>
</protein>
<evidence type="ECO:0000259" key="5">
    <source>
        <dbReference type="PROSITE" id="PS50893"/>
    </source>
</evidence>
<feature type="transmembrane region" description="Helical" evidence="4">
    <location>
        <begin position="283"/>
        <end position="311"/>
    </location>
</feature>
<feature type="transmembrane region" description="Helical" evidence="4">
    <location>
        <begin position="448"/>
        <end position="467"/>
    </location>
</feature>
<dbReference type="InterPro" id="IPR017871">
    <property type="entry name" value="ABC_transporter-like_CS"/>
</dbReference>
<evidence type="ECO:0000256" key="2">
    <source>
        <dbReference type="ARBA" id="ARBA00022741"/>
    </source>
</evidence>